<accession>A0A6N7PUG1</accession>
<dbReference type="AlphaFoldDB" id="A0A6N7PUG1"/>
<gene>
    <name evidence="2" type="ORF">GF068_27780</name>
</gene>
<dbReference type="Pfam" id="PF11636">
    <property type="entry name" value="Troponin-I_N"/>
    <property type="match status" value="1"/>
</dbReference>
<dbReference type="Proteomes" id="UP000440224">
    <property type="component" value="Unassembled WGS sequence"/>
</dbReference>
<dbReference type="InterPro" id="IPR021666">
    <property type="entry name" value="Troponin-I_N"/>
</dbReference>
<reference evidence="2 3" key="1">
    <citation type="submission" date="2019-10" db="EMBL/GenBank/DDBJ databases">
        <title>A soil myxobacterium in the family Polyangiaceae.</title>
        <authorList>
            <person name="Li Y."/>
            <person name="Wang J."/>
        </authorList>
    </citation>
    <scope>NUCLEOTIDE SEQUENCE [LARGE SCALE GENOMIC DNA]</scope>
    <source>
        <strain evidence="2 3">DSM 14734</strain>
    </source>
</reference>
<evidence type="ECO:0000313" key="3">
    <source>
        <dbReference type="Proteomes" id="UP000440224"/>
    </source>
</evidence>
<evidence type="ECO:0000313" key="2">
    <source>
        <dbReference type="EMBL" id="MRG95688.1"/>
    </source>
</evidence>
<keyword evidence="3" id="KW-1185">Reference proteome</keyword>
<proteinExistence type="predicted"/>
<evidence type="ECO:0000256" key="1">
    <source>
        <dbReference type="SAM" id="MobiDB-lite"/>
    </source>
</evidence>
<comment type="caution">
    <text evidence="2">The sequence shown here is derived from an EMBL/GenBank/DDBJ whole genome shotgun (WGS) entry which is preliminary data.</text>
</comment>
<name>A0A6N7PUG1_9BACT</name>
<sequence>MADPSPVIGEPSPDRSPIIRRSSANHRLYKRLATPIQEG</sequence>
<protein>
    <submittedName>
        <fullName evidence="2">Uncharacterized protein</fullName>
    </submittedName>
</protein>
<dbReference type="EMBL" id="WJIE01000008">
    <property type="protein sequence ID" value="MRG95688.1"/>
    <property type="molecule type" value="Genomic_DNA"/>
</dbReference>
<organism evidence="2 3">
    <name type="scientific">Polyangium spumosum</name>
    <dbReference type="NCBI Taxonomy" id="889282"/>
    <lineage>
        <taxon>Bacteria</taxon>
        <taxon>Pseudomonadati</taxon>
        <taxon>Myxococcota</taxon>
        <taxon>Polyangia</taxon>
        <taxon>Polyangiales</taxon>
        <taxon>Polyangiaceae</taxon>
        <taxon>Polyangium</taxon>
    </lineage>
</organism>
<feature type="region of interest" description="Disordered" evidence="1">
    <location>
        <begin position="1"/>
        <end position="39"/>
    </location>
</feature>